<dbReference type="EC" id="2.4.1.227" evidence="10"/>
<evidence type="ECO:0000313" key="14">
    <source>
        <dbReference type="Proteomes" id="UP000248132"/>
    </source>
</evidence>
<evidence type="ECO:0000256" key="8">
    <source>
        <dbReference type="ARBA" id="ARBA00023306"/>
    </source>
</evidence>
<dbReference type="UniPathway" id="UPA00219"/>
<dbReference type="GO" id="GO:0009252">
    <property type="term" value="P:peptidoglycan biosynthetic process"/>
    <property type="evidence" value="ECO:0007669"/>
    <property type="project" value="UniProtKB-UniRule"/>
</dbReference>
<comment type="subcellular location">
    <subcellularLocation>
        <location evidence="10">Cell membrane</location>
        <topology evidence="10">Peripheral membrane protein</topology>
        <orientation evidence="10">Cytoplasmic side</orientation>
    </subcellularLocation>
</comment>
<dbReference type="GO" id="GO:0005975">
    <property type="term" value="P:carbohydrate metabolic process"/>
    <property type="evidence" value="ECO:0007669"/>
    <property type="project" value="InterPro"/>
</dbReference>
<dbReference type="PANTHER" id="PTHR21015">
    <property type="entry name" value="UDP-N-ACETYLGLUCOSAMINE--N-ACETYLMURAMYL-(PENTAPEPTIDE) PYROPHOSPHORYL-UNDECAPRENOL N-ACETYLGLUCOSAMINE TRANSFERASE 1"/>
    <property type="match status" value="1"/>
</dbReference>
<dbReference type="NCBIfam" id="TIGR01133">
    <property type="entry name" value="murG"/>
    <property type="match status" value="1"/>
</dbReference>
<keyword evidence="2 10" id="KW-0132">Cell division</keyword>
<keyword evidence="5 10" id="KW-0133">Cell shape</keyword>
<dbReference type="Proteomes" id="UP000248132">
    <property type="component" value="Unassembled WGS sequence"/>
</dbReference>
<dbReference type="Gene3D" id="3.40.50.2000">
    <property type="entry name" value="Glycogen Phosphorylase B"/>
    <property type="match status" value="2"/>
</dbReference>
<feature type="binding site" evidence="10">
    <location>
        <position position="252"/>
    </location>
    <ligand>
        <name>UDP-N-acetyl-alpha-D-glucosamine</name>
        <dbReference type="ChEBI" id="CHEBI:57705"/>
    </ligand>
</feature>
<dbReference type="GO" id="GO:0071555">
    <property type="term" value="P:cell wall organization"/>
    <property type="evidence" value="ECO:0007669"/>
    <property type="project" value="UniProtKB-KW"/>
</dbReference>
<evidence type="ECO:0000256" key="2">
    <source>
        <dbReference type="ARBA" id="ARBA00022618"/>
    </source>
</evidence>
<evidence type="ECO:0000256" key="3">
    <source>
        <dbReference type="ARBA" id="ARBA00022676"/>
    </source>
</evidence>
<dbReference type="EMBL" id="QKMR01000006">
    <property type="protein sequence ID" value="PYG88440.1"/>
    <property type="molecule type" value="Genomic_DNA"/>
</dbReference>
<dbReference type="InterPro" id="IPR004276">
    <property type="entry name" value="GlycoTrans_28_N"/>
</dbReference>
<keyword evidence="8 10" id="KW-0131">Cell cycle</keyword>
<comment type="similarity">
    <text evidence="10">Belongs to the glycosyltransferase 28 family. MurG subfamily.</text>
</comment>
<dbReference type="AlphaFoldDB" id="A0A318XZK1"/>
<comment type="caution">
    <text evidence="10">Lacks conserved residue(s) required for the propagation of feature annotation.</text>
</comment>
<feature type="binding site" evidence="10">
    <location>
        <position position="297"/>
    </location>
    <ligand>
        <name>UDP-N-acetyl-alpha-D-glucosamine</name>
        <dbReference type="ChEBI" id="CHEBI:57705"/>
    </ligand>
</feature>
<evidence type="ECO:0000313" key="13">
    <source>
        <dbReference type="EMBL" id="PYG88440.1"/>
    </source>
</evidence>
<dbReference type="GO" id="GO:0050511">
    <property type="term" value="F:undecaprenyldiphospho-muramoylpentapeptide beta-N-acetylglucosaminyltransferase activity"/>
    <property type="evidence" value="ECO:0007669"/>
    <property type="project" value="UniProtKB-UniRule"/>
</dbReference>
<organism evidence="13 14">
    <name type="scientific">Ruminiclostridium sufflavum DSM 19573</name>
    <dbReference type="NCBI Taxonomy" id="1121337"/>
    <lineage>
        <taxon>Bacteria</taxon>
        <taxon>Bacillati</taxon>
        <taxon>Bacillota</taxon>
        <taxon>Clostridia</taxon>
        <taxon>Eubacteriales</taxon>
        <taxon>Oscillospiraceae</taxon>
        <taxon>Ruminiclostridium</taxon>
    </lineage>
</organism>
<evidence type="ECO:0000256" key="4">
    <source>
        <dbReference type="ARBA" id="ARBA00022679"/>
    </source>
</evidence>
<dbReference type="Pfam" id="PF03033">
    <property type="entry name" value="Glyco_transf_28"/>
    <property type="match status" value="1"/>
</dbReference>
<keyword evidence="4 10" id="KW-0808">Transferase</keyword>
<feature type="domain" description="Glycosyl transferase family 28 C-terminal" evidence="12">
    <location>
        <begin position="190"/>
        <end position="355"/>
    </location>
</feature>
<comment type="function">
    <text evidence="10">Cell wall formation. Catalyzes the transfer of a GlcNAc subunit on undecaprenyl-pyrophosphoryl-MurNAc-pentapeptide (lipid intermediate I) to form undecaprenyl-pyrophosphoryl-MurNAc-(pentapeptide)GlcNAc (lipid intermediate II).</text>
</comment>
<gene>
    <name evidence="10" type="primary">murG</name>
    <name evidence="13" type="ORF">LY28_01288</name>
</gene>
<keyword evidence="7 10" id="KW-0472">Membrane</keyword>
<dbReference type="SUPFAM" id="SSF53756">
    <property type="entry name" value="UDP-Glycosyltransferase/glycogen phosphorylase"/>
    <property type="match status" value="1"/>
</dbReference>
<sequence>MKVLIAGGGTGGHVNPGLAIAKYIKQQEQNAEITFVGTKKGLEAKLVPREGYSLETITVRGFRRKISFDTVVAVKELVQSFFEASKLINRLKPDVVIGTGGYVCGPVLYAAAKKGIPTLIHESNAFPGVTNRILARYVDYVAISFKESEKYFKGKGRVVRTGNPVRQELLNADRQKAASQLDIVQGKPLIVVMGGSRGARKINETVAEMLNNCFKGEFNIIFSTGEQQFETVKSSIKIADRYKELVKVVPYIYDVDKIYAASDLMICRAGAITVSELQTMGIPSVLIPSPYVTANHQEHNARSLERDGGAAVILENDLNAEALYNKICSLISNRDALMQMAKGAAKNRMTDSAEKIYSLIQNICKSLKTGKV</sequence>
<keyword evidence="14" id="KW-1185">Reference proteome</keyword>
<comment type="catalytic activity">
    <reaction evidence="10">
        <text>di-trans,octa-cis-undecaprenyl diphospho-N-acetyl-alpha-D-muramoyl-L-alanyl-D-glutamyl-meso-2,6-diaminopimeloyl-D-alanyl-D-alanine + UDP-N-acetyl-alpha-D-glucosamine = di-trans,octa-cis-undecaprenyl diphospho-[N-acetyl-alpha-D-glucosaminyl-(1-&gt;4)]-N-acetyl-alpha-D-muramoyl-L-alanyl-D-glutamyl-meso-2,6-diaminopimeloyl-D-alanyl-D-alanine + UDP + H(+)</text>
        <dbReference type="Rhea" id="RHEA:31227"/>
        <dbReference type="ChEBI" id="CHEBI:15378"/>
        <dbReference type="ChEBI" id="CHEBI:57705"/>
        <dbReference type="ChEBI" id="CHEBI:58223"/>
        <dbReference type="ChEBI" id="CHEBI:61387"/>
        <dbReference type="ChEBI" id="CHEBI:61388"/>
        <dbReference type="EC" id="2.4.1.227"/>
    </reaction>
</comment>
<accession>A0A318XZK1</accession>
<keyword evidence="6 10" id="KW-0573">Peptidoglycan synthesis</keyword>
<protein>
    <recommendedName>
        <fullName evidence="10">UDP-N-acetylglucosamine--N-acetylmuramyl-(pentapeptide) pyrophosphoryl-undecaprenol N-acetylglucosamine transferase</fullName>
        <ecNumber evidence="10">2.4.1.227</ecNumber>
    </recommendedName>
    <alternativeName>
        <fullName evidence="10">Undecaprenyl-PP-MurNAc-pentapeptide-UDPGlcNAc GlcNAc transferase</fullName>
    </alternativeName>
</protein>
<keyword evidence="1 10" id="KW-1003">Cell membrane</keyword>
<dbReference type="RefSeq" id="WP_110461493.1">
    <property type="nucleotide sequence ID" value="NZ_QKMR01000006.1"/>
</dbReference>
<name>A0A318XZK1_9FIRM</name>
<evidence type="ECO:0000256" key="10">
    <source>
        <dbReference type="HAMAP-Rule" id="MF_00033"/>
    </source>
</evidence>
<feature type="domain" description="Glycosyltransferase family 28 N-terminal" evidence="11">
    <location>
        <begin position="3"/>
        <end position="142"/>
    </location>
</feature>
<reference evidence="13 14" key="1">
    <citation type="submission" date="2018-06" db="EMBL/GenBank/DDBJ databases">
        <title>Genomic Encyclopedia of Type Strains, Phase I: the one thousand microbial genomes (KMG-I) project.</title>
        <authorList>
            <person name="Kyrpides N."/>
        </authorList>
    </citation>
    <scope>NUCLEOTIDE SEQUENCE [LARGE SCALE GENOMIC DNA]</scope>
    <source>
        <strain evidence="13 14">DSM 19573</strain>
    </source>
</reference>
<feature type="binding site" evidence="10">
    <location>
        <position position="166"/>
    </location>
    <ligand>
        <name>UDP-N-acetyl-alpha-D-glucosamine</name>
        <dbReference type="ChEBI" id="CHEBI:57705"/>
    </ligand>
</feature>
<dbReference type="PANTHER" id="PTHR21015:SF22">
    <property type="entry name" value="GLYCOSYLTRANSFERASE"/>
    <property type="match status" value="1"/>
</dbReference>
<evidence type="ECO:0000259" key="11">
    <source>
        <dbReference type="Pfam" id="PF03033"/>
    </source>
</evidence>
<evidence type="ECO:0000256" key="9">
    <source>
        <dbReference type="ARBA" id="ARBA00023316"/>
    </source>
</evidence>
<dbReference type="HAMAP" id="MF_00033">
    <property type="entry name" value="MurG"/>
    <property type="match status" value="1"/>
</dbReference>
<dbReference type="InterPro" id="IPR006009">
    <property type="entry name" value="GlcNAc_MurG"/>
</dbReference>
<evidence type="ECO:0000256" key="6">
    <source>
        <dbReference type="ARBA" id="ARBA00022984"/>
    </source>
</evidence>
<evidence type="ECO:0000259" key="12">
    <source>
        <dbReference type="Pfam" id="PF04101"/>
    </source>
</evidence>
<evidence type="ECO:0000256" key="7">
    <source>
        <dbReference type="ARBA" id="ARBA00023136"/>
    </source>
</evidence>
<evidence type="ECO:0000256" key="1">
    <source>
        <dbReference type="ARBA" id="ARBA00022475"/>
    </source>
</evidence>
<dbReference type="Pfam" id="PF04101">
    <property type="entry name" value="Glyco_tran_28_C"/>
    <property type="match status" value="1"/>
</dbReference>
<dbReference type="GO" id="GO:0008360">
    <property type="term" value="P:regulation of cell shape"/>
    <property type="evidence" value="ECO:0007669"/>
    <property type="project" value="UniProtKB-KW"/>
</dbReference>
<feature type="binding site" evidence="10">
    <location>
        <position position="124"/>
    </location>
    <ligand>
        <name>UDP-N-acetyl-alpha-D-glucosamine</name>
        <dbReference type="ChEBI" id="CHEBI:57705"/>
    </ligand>
</feature>
<feature type="binding site" evidence="10">
    <location>
        <position position="196"/>
    </location>
    <ligand>
        <name>UDP-N-acetyl-alpha-D-glucosamine</name>
        <dbReference type="ChEBI" id="CHEBI:57705"/>
    </ligand>
</feature>
<keyword evidence="9 10" id="KW-0961">Cell wall biogenesis/degradation</keyword>
<comment type="pathway">
    <text evidence="10">Cell wall biogenesis; peptidoglycan biosynthesis.</text>
</comment>
<dbReference type="CDD" id="cd03785">
    <property type="entry name" value="GT28_MurG"/>
    <property type="match status" value="1"/>
</dbReference>
<proteinExistence type="inferred from homology"/>
<keyword evidence="3 10" id="KW-0328">Glycosyltransferase</keyword>
<comment type="caution">
    <text evidence="13">The sequence shown here is derived from an EMBL/GenBank/DDBJ whole genome shotgun (WGS) entry which is preliminary data.</text>
</comment>
<dbReference type="OrthoDB" id="9808936at2"/>
<dbReference type="GO" id="GO:0051991">
    <property type="term" value="F:UDP-N-acetyl-D-glucosamine:N-acetylmuramoyl-L-alanyl-D-glutamyl-meso-2,6-diaminopimelyl-D-alanyl-D-alanine-diphosphoundecaprenol 4-beta-N-acetylglucosaminlytransferase activity"/>
    <property type="evidence" value="ECO:0007669"/>
    <property type="project" value="RHEA"/>
</dbReference>
<dbReference type="GO" id="GO:0005886">
    <property type="term" value="C:plasma membrane"/>
    <property type="evidence" value="ECO:0007669"/>
    <property type="project" value="UniProtKB-SubCell"/>
</dbReference>
<feature type="binding site" evidence="10">
    <location>
        <begin position="10"/>
        <end position="12"/>
    </location>
    <ligand>
        <name>UDP-N-acetyl-alpha-D-glucosamine</name>
        <dbReference type="ChEBI" id="CHEBI:57705"/>
    </ligand>
</feature>
<dbReference type="GO" id="GO:0051301">
    <property type="term" value="P:cell division"/>
    <property type="evidence" value="ECO:0007669"/>
    <property type="project" value="UniProtKB-KW"/>
</dbReference>
<dbReference type="InterPro" id="IPR007235">
    <property type="entry name" value="Glyco_trans_28_C"/>
</dbReference>
<evidence type="ECO:0000256" key="5">
    <source>
        <dbReference type="ARBA" id="ARBA00022960"/>
    </source>
</evidence>